<evidence type="ECO:0000256" key="2">
    <source>
        <dbReference type="ARBA" id="ARBA00023012"/>
    </source>
</evidence>
<dbReference type="InterPro" id="IPR011006">
    <property type="entry name" value="CheY-like_superfamily"/>
</dbReference>
<keyword evidence="5" id="KW-0804">Transcription</keyword>
<keyword evidence="11" id="KW-1185">Reference proteome</keyword>
<dbReference type="Proteomes" id="UP000031338">
    <property type="component" value="Unassembled WGS sequence"/>
</dbReference>
<dbReference type="GO" id="GO:0006355">
    <property type="term" value="P:regulation of DNA-templated transcription"/>
    <property type="evidence" value="ECO:0007669"/>
    <property type="project" value="InterPro"/>
</dbReference>
<dbReference type="AlphaFoldDB" id="A0A0B9A7Q6"/>
<evidence type="ECO:0000256" key="7">
    <source>
        <dbReference type="PROSITE-ProRule" id="PRU01091"/>
    </source>
</evidence>
<dbReference type="SUPFAM" id="SSF52172">
    <property type="entry name" value="CheY-like"/>
    <property type="match status" value="1"/>
</dbReference>
<evidence type="ECO:0000313" key="10">
    <source>
        <dbReference type="EMBL" id="KHS46669.1"/>
    </source>
</evidence>
<feature type="DNA-binding region" description="OmpR/PhoB-type" evidence="7">
    <location>
        <begin position="130"/>
        <end position="227"/>
    </location>
</feature>
<dbReference type="PANTHER" id="PTHR48111">
    <property type="entry name" value="REGULATOR OF RPOS"/>
    <property type="match status" value="1"/>
</dbReference>
<dbReference type="PANTHER" id="PTHR48111:SF1">
    <property type="entry name" value="TWO-COMPONENT RESPONSE REGULATOR ORR33"/>
    <property type="match status" value="1"/>
</dbReference>
<protein>
    <submittedName>
        <fullName evidence="10">Two component transcriptional regulator</fullName>
    </submittedName>
</protein>
<keyword evidence="4 7" id="KW-0238">DNA-binding</keyword>
<dbReference type="CDD" id="cd00383">
    <property type="entry name" value="trans_reg_C"/>
    <property type="match status" value="1"/>
</dbReference>
<evidence type="ECO:0000313" key="11">
    <source>
        <dbReference type="Proteomes" id="UP000031338"/>
    </source>
</evidence>
<dbReference type="GO" id="GO:0032993">
    <property type="term" value="C:protein-DNA complex"/>
    <property type="evidence" value="ECO:0007669"/>
    <property type="project" value="TreeGrafter"/>
</dbReference>
<dbReference type="Pfam" id="PF00072">
    <property type="entry name" value="Response_reg"/>
    <property type="match status" value="1"/>
</dbReference>
<evidence type="ECO:0000259" key="9">
    <source>
        <dbReference type="PROSITE" id="PS51755"/>
    </source>
</evidence>
<reference evidence="10 11" key="1">
    <citation type="submission" date="2014-10" db="EMBL/GenBank/DDBJ databases">
        <title>Draft genome sequence of Novosphingobium subterraneum DSM 12447.</title>
        <authorList>
            <person name="Gan H.M."/>
            <person name="Gan H.Y."/>
            <person name="Savka M.A."/>
        </authorList>
    </citation>
    <scope>NUCLEOTIDE SEQUENCE [LARGE SCALE GENOMIC DNA]</scope>
    <source>
        <strain evidence="10 11">DSM 12447</strain>
    </source>
</reference>
<feature type="modified residue" description="4-aspartylphosphate" evidence="6">
    <location>
        <position position="51"/>
    </location>
</feature>
<keyword evidence="3" id="KW-0805">Transcription regulation</keyword>
<evidence type="ECO:0000259" key="8">
    <source>
        <dbReference type="PROSITE" id="PS50110"/>
    </source>
</evidence>
<dbReference type="STRING" id="48936.NJ75_01905"/>
<dbReference type="SMART" id="SM00448">
    <property type="entry name" value="REC"/>
    <property type="match status" value="1"/>
</dbReference>
<gene>
    <name evidence="10" type="ORF">NJ75_01905</name>
</gene>
<dbReference type="SUPFAM" id="SSF46894">
    <property type="entry name" value="C-terminal effector domain of the bipartite response regulators"/>
    <property type="match status" value="1"/>
</dbReference>
<dbReference type="Pfam" id="PF00486">
    <property type="entry name" value="Trans_reg_C"/>
    <property type="match status" value="1"/>
</dbReference>
<evidence type="ECO:0000256" key="4">
    <source>
        <dbReference type="ARBA" id="ARBA00023125"/>
    </source>
</evidence>
<dbReference type="InterPro" id="IPR039420">
    <property type="entry name" value="WalR-like"/>
</dbReference>
<evidence type="ECO:0000256" key="3">
    <source>
        <dbReference type="ARBA" id="ARBA00023015"/>
    </source>
</evidence>
<proteinExistence type="predicted"/>
<dbReference type="Gene3D" id="1.10.10.10">
    <property type="entry name" value="Winged helix-like DNA-binding domain superfamily/Winged helix DNA-binding domain"/>
    <property type="match status" value="1"/>
</dbReference>
<feature type="domain" description="OmpR/PhoB-type" evidence="9">
    <location>
        <begin position="130"/>
        <end position="227"/>
    </location>
</feature>
<dbReference type="PROSITE" id="PS51755">
    <property type="entry name" value="OMPR_PHOB"/>
    <property type="match status" value="1"/>
</dbReference>
<keyword evidence="2" id="KW-0902">Two-component regulatory system</keyword>
<dbReference type="GO" id="GO:0000976">
    <property type="term" value="F:transcription cis-regulatory region binding"/>
    <property type="evidence" value="ECO:0007669"/>
    <property type="project" value="TreeGrafter"/>
</dbReference>
<sequence length="227" mass="25033">MKLLLIEDEVELAATLHRGLAQEGHKVTLATDGATGLELATNLAFDFILLDVNLPDMSGFDICSALREAAVTTPIIMVTARDDVADRIRGLKGGADDYLPKPFAFEELLARMDAVKRRMERPQFSPIQPDGSLTVGDLHFDPRTMTLTRAGSPVQLTVKEMGVLRLLMESPGTVISRTEILRAVWGIEDDPLTNIVEVYLSRLRRKLHALGPPIVENVRGFGYRLTA</sequence>
<evidence type="ECO:0000256" key="6">
    <source>
        <dbReference type="PROSITE-ProRule" id="PRU00169"/>
    </source>
</evidence>
<feature type="domain" description="Response regulatory" evidence="8">
    <location>
        <begin position="2"/>
        <end position="116"/>
    </location>
</feature>
<dbReference type="RefSeq" id="WP_039333793.1">
    <property type="nucleotide sequence ID" value="NZ_JBNNWK010000001.1"/>
</dbReference>
<dbReference type="InterPro" id="IPR036388">
    <property type="entry name" value="WH-like_DNA-bd_sf"/>
</dbReference>
<dbReference type="GO" id="GO:0000156">
    <property type="term" value="F:phosphorelay response regulator activity"/>
    <property type="evidence" value="ECO:0007669"/>
    <property type="project" value="TreeGrafter"/>
</dbReference>
<dbReference type="InterPro" id="IPR016032">
    <property type="entry name" value="Sig_transdc_resp-reg_C-effctor"/>
</dbReference>
<dbReference type="PATRIC" id="fig|48936.3.peg.1914"/>
<dbReference type="InterPro" id="IPR001789">
    <property type="entry name" value="Sig_transdc_resp-reg_receiver"/>
</dbReference>
<organism evidence="10 11">
    <name type="scientific">Novosphingobium subterraneum</name>
    <dbReference type="NCBI Taxonomy" id="48936"/>
    <lineage>
        <taxon>Bacteria</taxon>
        <taxon>Pseudomonadati</taxon>
        <taxon>Pseudomonadota</taxon>
        <taxon>Alphaproteobacteria</taxon>
        <taxon>Sphingomonadales</taxon>
        <taxon>Sphingomonadaceae</taxon>
        <taxon>Novosphingobium</taxon>
    </lineage>
</organism>
<evidence type="ECO:0000256" key="5">
    <source>
        <dbReference type="ARBA" id="ARBA00023163"/>
    </source>
</evidence>
<dbReference type="GO" id="GO:0005829">
    <property type="term" value="C:cytosol"/>
    <property type="evidence" value="ECO:0007669"/>
    <property type="project" value="TreeGrafter"/>
</dbReference>
<dbReference type="Gene3D" id="3.40.50.2300">
    <property type="match status" value="1"/>
</dbReference>
<accession>A0A0B9A7Q6</accession>
<name>A0A0B9A7Q6_9SPHN</name>
<keyword evidence="1 6" id="KW-0597">Phosphoprotein</keyword>
<dbReference type="EMBL" id="JRVC01000008">
    <property type="protein sequence ID" value="KHS46669.1"/>
    <property type="molecule type" value="Genomic_DNA"/>
</dbReference>
<dbReference type="SMART" id="SM00862">
    <property type="entry name" value="Trans_reg_C"/>
    <property type="match status" value="1"/>
</dbReference>
<dbReference type="Gene3D" id="6.10.250.690">
    <property type="match status" value="1"/>
</dbReference>
<dbReference type="InterPro" id="IPR001867">
    <property type="entry name" value="OmpR/PhoB-type_DNA-bd"/>
</dbReference>
<evidence type="ECO:0000256" key="1">
    <source>
        <dbReference type="ARBA" id="ARBA00022553"/>
    </source>
</evidence>
<comment type="caution">
    <text evidence="10">The sequence shown here is derived from an EMBL/GenBank/DDBJ whole genome shotgun (WGS) entry which is preliminary data.</text>
</comment>
<dbReference type="PROSITE" id="PS50110">
    <property type="entry name" value="RESPONSE_REGULATORY"/>
    <property type="match status" value="1"/>
</dbReference>